<dbReference type="Pfam" id="PF23275">
    <property type="entry name" value="TPR_23"/>
    <property type="match status" value="1"/>
</dbReference>
<reference evidence="2 3" key="1">
    <citation type="journal article" date="2019" name="Int. J. Syst. Evol. Microbiol.">
        <title>The Global Catalogue of Microorganisms (GCM) 10K type strain sequencing project: providing services to taxonomists for standard genome sequencing and annotation.</title>
        <authorList>
            <consortium name="The Broad Institute Genomics Platform"/>
            <consortium name="The Broad Institute Genome Sequencing Center for Infectious Disease"/>
            <person name="Wu L."/>
            <person name="Ma J."/>
        </authorList>
    </citation>
    <scope>NUCLEOTIDE SEQUENCE [LARGE SCALE GENOMIC DNA]</scope>
    <source>
        <strain evidence="2 3">JCM 15749</strain>
    </source>
</reference>
<keyword evidence="3" id="KW-1185">Reference proteome</keyword>
<organism evidence="2 3">
    <name type="scientific">Aeromicrobium halocynthiae</name>
    <dbReference type="NCBI Taxonomy" id="560557"/>
    <lineage>
        <taxon>Bacteria</taxon>
        <taxon>Bacillati</taxon>
        <taxon>Actinomycetota</taxon>
        <taxon>Actinomycetes</taxon>
        <taxon>Propionibacteriales</taxon>
        <taxon>Nocardioidaceae</taxon>
        <taxon>Aeromicrobium</taxon>
    </lineage>
</organism>
<sequence length="889" mass="95292">MPLNDFDNYADLYNGVTAAQIRAAAEEPAANARVIADIATELGTDADAVTGATEGDITSDTRANAQTVQQSALVLSQAGTYGVSALTEFASYVEAFDTKVAEPNQRLRTNAAWSQRLAGQAAAENDEDPPEYTETWAASRAALLPEYNRAVATLDDNADATASRFEQGPTPANIRELYLAGLLPYTALTALWPSIGVSPQDRYDAYQAAVANGTIPAIEDMTEAERQAFLRDNPGILEDWTQIAEPSEDIQKAIVHLALPAADEEAARADVQTILDGVDDSATPEQIAAAFSRSAEIAAGMAVLLPWAQRNGIDLEHGRFDGRATDAQGYSEEFGRQTWEHRDAIETLLTEGVEREYTAGAGTPRGEYTATRMESIFSEAEADELRAAWAGSYLVASNEDIGGGWESLPEDMRYDLSLEQSWTDTGKEPRFVDVAGFLDRAQGDLPAGDGLSIQLAHSASELLNTRYTDLDPSPGGTDMGWTNGAHEELYGSLLERASLNHEATTFLLGGDPGWSEADMPHVPADFDHSTFVTNVYTHPWQDGGSSASSLTDWTIDPPAGSEALADAAFNGLYDTIAGNQEVYERLIAMSSGPGTGHDLEDGASPPTVGERNPELMRSLALATGMRLDQFDTATSDPNVEEQRIKMFMLINSDLGDATSEQPDPNSASMKLATAIEAYQRQRIVDTLDPAHVYPADQPHQRGTYGDDNGRLFGYNSAALRNAIVVQYGEGVDAAEQVAKNRQMAISILGTVPTGAADPLKNVITLLANESIRPSAVAIPEAASPNLYGAFAVEAADPTVLETVARAQVLDAMIIRDPSIASDFADLGIIGEGGNVDLSQISDAQTTHINDQLSQRMPDEVNEEIADLLTVRGTIVANHGLDLPQRYTGR</sequence>
<dbReference type="EMBL" id="BAAAPY010000014">
    <property type="protein sequence ID" value="GAA2085145.1"/>
    <property type="molecule type" value="Genomic_DNA"/>
</dbReference>
<accession>A0ABN2W807</accession>
<feature type="domain" description="TPR repeat" evidence="1">
    <location>
        <begin position="378"/>
        <end position="553"/>
    </location>
</feature>
<proteinExistence type="predicted"/>
<evidence type="ECO:0000313" key="3">
    <source>
        <dbReference type="Proteomes" id="UP001501480"/>
    </source>
</evidence>
<dbReference type="Proteomes" id="UP001501480">
    <property type="component" value="Unassembled WGS sequence"/>
</dbReference>
<gene>
    <name evidence="2" type="ORF">GCM10009821_28320</name>
</gene>
<evidence type="ECO:0000259" key="1">
    <source>
        <dbReference type="Pfam" id="PF23275"/>
    </source>
</evidence>
<name>A0ABN2W807_9ACTN</name>
<protein>
    <recommendedName>
        <fullName evidence="1">TPR repeat domain-containing protein</fullName>
    </recommendedName>
</protein>
<dbReference type="RefSeq" id="WP_344330038.1">
    <property type="nucleotide sequence ID" value="NZ_BAAAPY010000014.1"/>
</dbReference>
<evidence type="ECO:0000313" key="2">
    <source>
        <dbReference type="EMBL" id="GAA2085145.1"/>
    </source>
</evidence>
<dbReference type="InterPro" id="IPR057037">
    <property type="entry name" value="TPR_rep_actino"/>
</dbReference>
<comment type="caution">
    <text evidence="2">The sequence shown here is derived from an EMBL/GenBank/DDBJ whole genome shotgun (WGS) entry which is preliminary data.</text>
</comment>